<sequence>MNKAKPVVALAVIAALAIAAALAWWLLAVKPNPNSLILYGNVDLRQISLAFNSSERVEQMLAAEGDQIKANQVLAALDTTVLTLRLARAQAQANVQQQALQSLEAGSRPEEIAQARAETAAAQARADQARQQYQRLRDATARTKGQAVSREQLDAARADQAVALAQLNRANKALELAIAGPRQEAIGQARAQLAAAQADLALVRQQLADAKLKAPADATVRSRLLEPGDMASPQRPAYTLALTSPKWVRAYIPETELGNVQPGQAAQVLTDSHPEQALPGRVGYISSVAEFTPKTVQTEDLRTSLVYEIRINVDDPDNRLRLGMPVTVSLSMTGKDADGAAAPSTPGSQRP</sequence>
<keyword evidence="4" id="KW-0574">Periplasm</keyword>
<dbReference type="RefSeq" id="WP_113932379.1">
    <property type="nucleotide sequence ID" value="NZ_JACCEU010000002.1"/>
</dbReference>
<evidence type="ECO:0000259" key="8">
    <source>
        <dbReference type="Pfam" id="PF25954"/>
    </source>
</evidence>
<dbReference type="SUPFAM" id="SSF111369">
    <property type="entry name" value="HlyD-like secretion proteins"/>
    <property type="match status" value="1"/>
</dbReference>
<dbReference type="Gene3D" id="2.40.30.170">
    <property type="match status" value="1"/>
</dbReference>
<gene>
    <name evidence="9" type="ORF">DFR37_102571</name>
</gene>
<dbReference type="Gene3D" id="2.40.50.100">
    <property type="match status" value="1"/>
</dbReference>
<dbReference type="Proteomes" id="UP000253628">
    <property type="component" value="Unassembled WGS sequence"/>
</dbReference>
<evidence type="ECO:0000256" key="6">
    <source>
        <dbReference type="SAM" id="Coils"/>
    </source>
</evidence>
<dbReference type="InterPro" id="IPR058792">
    <property type="entry name" value="Beta-barrel_RND_2"/>
</dbReference>
<keyword evidence="3" id="KW-0732">Signal</keyword>
<evidence type="ECO:0000256" key="3">
    <source>
        <dbReference type="ARBA" id="ARBA00022729"/>
    </source>
</evidence>
<evidence type="ECO:0000256" key="1">
    <source>
        <dbReference type="ARBA" id="ARBA00004418"/>
    </source>
</evidence>
<dbReference type="InterPro" id="IPR059052">
    <property type="entry name" value="HH_YbhG-like"/>
</dbReference>
<feature type="domain" description="CusB-like beta-barrel" evidence="8">
    <location>
        <begin position="247"/>
        <end position="331"/>
    </location>
</feature>
<organism evidence="9 10">
    <name type="scientific">Eoetvoesiella caeni</name>
    <dbReference type="NCBI Taxonomy" id="645616"/>
    <lineage>
        <taxon>Bacteria</taxon>
        <taxon>Pseudomonadati</taxon>
        <taxon>Pseudomonadota</taxon>
        <taxon>Betaproteobacteria</taxon>
        <taxon>Burkholderiales</taxon>
        <taxon>Alcaligenaceae</taxon>
        <taxon>Eoetvoesiella</taxon>
    </lineage>
</organism>
<evidence type="ECO:0000259" key="7">
    <source>
        <dbReference type="Pfam" id="PF25881"/>
    </source>
</evidence>
<feature type="coiled-coil region" evidence="6">
    <location>
        <begin position="186"/>
        <end position="213"/>
    </location>
</feature>
<evidence type="ECO:0000256" key="4">
    <source>
        <dbReference type="ARBA" id="ARBA00022764"/>
    </source>
</evidence>
<dbReference type="GO" id="GO:0030313">
    <property type="term" value="C:cell envelope"/>
    <property type="evidence" value="ECO:0007669"/>
    <property type="project" value="UniProtKB-SubCell"/>
</dbReference>
<keyword evidence="10" id="KW-1185">Reference proteome</keyword>
<name>A0A366HHN5_9BURK</name>
<dbReference type="PANTHER" id="PTHR32347">
    <property type="entry name" value="EFFLUX SYSTEM COMPONENT YKNX-RELATED"/>
    <property type="match status" value="1"/>
</dbReference>
<evidence type="ECO:0000313" key="10">
    <source>
        <dbReference type="Proteomes" id="UP000253628"/>
    </source>
</evidence>
<dbReference type="AlphaFoldDB" id="A0A366HHN5"/>
<protein>
    <submittedName>
        <fullName evidence="9">HlyD family secretion protein</fullName>
    </submittedName>
</protein>
<comment type="subcellular location">
    <subcellularLocation>
        <location evidence="1">Periplasm</location>
    </subcellularLocation>
</comment>
<comment type="similarity">
    <text evidence="2">Belongs to the UPF0194 family.</text>
</comment>
<dbReference type="PANTHER" id="PTHR32347:SF29">
    <property type="entry name" value="UPF0194 MEMBRANE PROTEIN YBHG"/>
    <property type="match status" value="1"/>
</dbReference>
<dbReference type="EMBL" id="QNRQ01000002">
    <property type="protein sequence ID" value="RBP42185.1"/>
    <property type="molecule type" value="Genomic_DNA"/>
</dbReference>
<dbReference type="Pfam" id="PF25881">
    <property type="entry name" value="HH_YBHG"/>
    <property type="match status" value="1"/>
</dbReference>
<evidence type="ECO:0000256" key="5">
    <source>
        <dbReference type="ARBA" id="ARBA00023054"/>
    </source>
</evidence>
<reference evidence="9 10" key="1">
    <citation type="submission" date="2018-06" db="EMBL/GenBank/DDBJ databases">
        <title>Genomic Encyclopedia of Type Strains, Phase IV (KMG-IV): sequencing the most valuable type-strain genomes for metagenomic binning, comparative biology and taxonomic classification.</title>
        <authorList>
            <person name="Goeker M."/>
        </authorList>
    </citation>
    <scope>NUCLEOTIDE SEQUENCE [LARGE SCALE GENOMIC DNA]</scope>
    <source>
        <strain evidence="9 10">DSM 25520</strain>
    </source>
</reference>
<feature type="domain" description="YbhG-like alpha-helical hairpin" evidence="7">
    <location>
        <begin position="82"/>
        <end position="209"/>
    </location>
</feature>
<keyword evidence="5 6" id="KW-0175">Coiled coil</keyword>
<evidence type="ECO:0000256" key="2">
    <source>
        <dbReference type="ARBA" id="ARBA00010602"/>
    </source>
</evidence>
<accession>A0A366HHN5</accession>
<feature type="coiled-coil region" evidence="6">
    <location>
        <begin position="86"/>
        <end position="146"/>
    </location>
</feature>
<dbReference type="Pfam" id="PF25954">
    <property type="entry name" value="Beta-barrel_RND_2"/>
    <property type="match status" value="1"/>
</dbReference>
<comment type="caution">
    <text evidence="9">The sequence shown here is derived from an EMBL/GenBank/DDBJ whole genome shotgun (WGS) entry which is preliminary data.</text>
</comment>
<evidence type="ECO:0000313" key="9">
    <source>
        <dbReference type="EMBL" id="RBP42185.1"/>
    </source>
</evidence>
<proteinExistence type="inferred from homology"/>
<dbReference type="InterPro" id="IPR050465">
    <property type="entry name" value="UPF0194_transport"/>
</dbReference>
<dbReference type="OrthoDB" id="9813967at2"/>